<dbReference type="Proteomes" id="UP000294933">
    <property type="component" value="Unassembled WGS sequence"/>
</dbReference>
<protein>
    <submittedName>
        <fullName evidence="3">Uncharacterized protein</fullName>
    </submittedName>
</protein>
<proteinExistence type="predicted"/>
<feature type="domain" description="Aldos-2-ulose dehydratase beta-propeller" evidence="2">
    <location>
        <begin position="125"/>
        <end position="301"/>
    </location>
</feature>
<dbReference type="Pfam" id="PF22301">
    <property type="entry name" value="AUDH_beta_propeller"/>
    <property type="match status" value="1"/>
</dbReference>
<evidence type="ECO:0000259" key="1">
    <source>
        <dbReference type="Pfam" id="PF18637"/>
    </source>
</evidence>
<accession>A0A4Y7Q4T1</accession>
<dbReference type="Gene3D" id="2.60.120.990">
    <property type="match status" value="1"/>
</dbReference>
<name>A0A4Y7Q4T1_9AGAM</name>
<dbReference type="Pfam" id="PF18637">
    <property type="entry name" value="AUDH_Cupin"/>
    <property type="match status" value="1"/>
</dbReference>
<evidence type="ECO:0000313" key="3">
    <source>
        <dbReference type="EMBL" id="TDL21830.1"/>
    </source>
</evidence>
<dbReference type="InterPro" id="IPR054583">
    <property type="entry name" value="Beta-prop_AUDH"/>
</dbReference>
<dbReference type="InterPro" id="IPR040887">
    <property type="entry name" value="AUDH_Cupin"/>
</dbReference>
<gene>
    <name evidence="3" type="ORF">BD410DRAFT_789214</name>
</gene>
<dbReference type="AlphaFoldDB" id="A0A4Y7Q4T1"/>
<dbReference type="EMBL" id="ML170178">
    <property type="protein sequence ID" value="TDL21830.1"/>
    <property type="molecule type" value="Genomic_DNA"/>
</dbReference>
<evidence type="ECO:0000313" key="4">
    <source>
        <dbReference type="Proteomes" id="UP000294933"/>
    </source>
</evidence>
<feature type="domain" description="Aldos-2-ulose dehydratase/isomerase (AUDH) Cupin" evidence="1">
    <location>
        <begin position="440"/>
        <end position="761"/>
    </location>
</feature>
<organism evidence="3 4">
    <name type="scientific">Rickenella mellea</name>
    <dbReference type="NCBI Taxonomy" id="50990"/>
    <lineage>
        <taxon>Eukaryota</taxon>
        <taxon>Fungi</taxon>
        <taxon>Dikarya</taxon>
        <taxon>Basidiomycota</taxon>
        <taxon>Agaricomycotina</taxon>
        <taxon>Agaricomycetes</taxon>
        <taxon>Hymenochaetales</taxon>
        <taxon>Rickenellaceae</taxon>
        <taxon>Rickenella</taxon>
    </lineage>
</organism>
<reference evidence="3 4" key="1">
    <citation type="submission" date="2018-06" db="EMBL/GenBank/DDBJ databases">
        <title>A transcriptomic atlas of mushroom development highlights an independent origin of complex multicellularity.</title>
        <authorList>
            <consortium name="DOE Joint Genome Institute"/>
            <person name="Krizsan K."/>
            <person name="Almasi E."/>
            <person name="Merenyi Z."/>
            <person name="Sahu N."/>
            <person name="Viragh M."/>
            <person name="Koszo T."/>
            <person name="Mondo S."/>
            <person name="Kiss B."/>
            <person name="Balint B."/>
            <person name="Kues U."/>
            <person name="Barry K."/>
            <person name="Hegedus J.C."/>
            <person name="Henrissat B."/>
            <person name="Johnson J."/>
            <person name="Lipzen A."/>
            <person name="Ohm R."/>
            <person name="Nagy I."/>
            <person name="Pangilinan J."/>
            <person name="Yan J."/>
            <person name="Xiong Y."/>
            <person name="Grigoriev I.V."/>
            <person name="Hibbett D.S."/>
            <person name="Nagy L.G."/>
        </authorList>
    </citation>
    <scope>NUCLEOTIDE SEQUENCE [LARGE SCALE GENOMIC DNA]</scope>
    <source>
        <strain evidence="3 4">SZMC22713</strain>
    </source>
</reference>
<sequence length="767" mass="83462">MCCNSNNCAAPPNDTNSLKVSTELVAAPLPDGYWIHALPFHTGSEFADLIAFGLGFNEKPAAIKLLSNPRNTGSSGWKVTEIASLEFPVASIYADLTGTGTNDIIICDRYGPGMSDLWDAKKKNGGRLQWLRNPGSRDSQPFWEAKTIGNSTGMHRLLAGHFTTPDVIQIMGFPILSSSSDLVSPAPILIYTPVYGPNGPEYWKEDTPFPSQFRIIHDAKLVPGGKNALDMVLVAGKEGVAFLWFDFRTARWFSNIIGEGLQGTKFTGAGSADLCCVRDDKAGYITSSEGLHGNSVAVYIKLTGAPKGAASLMNRKYWRRVVVDNYGSLDPVQGTGTIHQVAAVPLPNSDIDSFTIACMGAPVGQPANQGVYLYTPTDLSNGVFTKTKITGESASIVTVLQRTDTTTDIASISYYVPGYHTGPDPPSVRINSLSRNDPLSITASLANNEISLYIPHPGIVPTGRTFSVPFWALAGRKLQIVILAPNDSIQLEVEIIAIKVIYGSVAVAGEDAERLIAPPPKKSQSTRVPPKSNVRAGLRGAVFITFQHASNQYEGPFSTMSQVASANILPSIPSIPADVLNTEFPFNRVENLPWATSGLWNGFEFFNATGFHIRFNDSPMGEIVHVQAWTLGIGETARFHNHSDVAFCEIHYCLSNGNGDGGMRYFEDDNSNPVDTNKELTKSYVDENSKLLVVPDLQEHGALWKVVPGTVSTPQIRPNGTVDYPWHAWLASKFGEYDLPITPPLEPKEQRFDVWLAFEFPPSAFQF</sequence>
<dbReference type="VEuPathDB" id="FungiDB:BD410DRAFT_789214"/>
<dbReference type="OrthoDB" id="5378718at2759"/>
<keyword evidence="4" id="KW-1185">Reference proteome</keyword>
<evidence type="ECO:0000259" key="2">
    <source>
        <dbReference type="Pfam" id="PF22301"/>
    </source>
</evidence>